<keyword evidence="1" id="KW-1133">Transmembrane helix</keyword>
<dbReference type="RefSeq" id="WP_276571803.1">
    <property type="nucleotide sequence ID" value="NZ_CP061800.1"/>
</dbReference>
<dbReference type="KEGG" id="dmm:dnm_052860"/>
<evidence type="ECO:0000256" key="1">
    <source>
        <dbReference type="SAM" id="Phobius"/>
    </source>
</evidence>
<keyword evidence="2" id="KW-0378">Hydrolase</keyword>
<evidence type="ECO:0000313" key="3">
    <source>
        <dbReference type="Proteomes" id="UP000663722"/>
    </source>
</evidence>
<protein>
    <submittedName>
        <fullName evidence="2">Hydrolase domain-containing protein</fullName>
    </submittedName>
</protein>
<gene>
    <name evidence="2" type="ORF">dnm_052860</name>
</gene>
<organism evidence="2 3">
    <name type="scientific">Desulfonema magnum</name>
    <dbReference type="NCBI Taxonomy" id="45655"/>
    <lineage>
        <taxon>Bacteria</taxon>
        <taxon>Pseudomonadati</taxon>
        <taxon>Thermodesulfobacteriota</taxon>
        <taxon>Desulfobacteria</taxon>
        <taxon>Desulfobacterales</taxon>
        <taxon>Desulfococcaceae</taxon>
        <taxon>Desulfonema</taxon>
    </lineage>
</organism>
<keyword evidence="3" id="KW-1185">Reference proteome</keyword>
<dbReference type="Proteomes" id="UP000663722">
    <property type="component" value="Chromosome"/>
</dbReference>
<name>A0A975BPD7_9BACT</name>
<feature type="transmembrane region" description="Helical" evidence="1">
    <location>
        <begin position="26"/>
        <end position="44"/>
    </location>
</feature>
<dbReference type="AlphaFoldDB" id="A0A975BPD7"/>
<sequence length="187" mass="21383">MSPVTHLLMGWTVANISSQTDRKERIFITVAGIIPDIDGLVIIADLLTRNSDHPLEWWGKFHHVLAHNLGFGLLVFLVIFFLSNQRTACLAFLSFHIHLICDLLGSRGPEGYQWPIPYLLPFSNAWQLCWDGQWALNAWPNFLITGMVICVIFYLAWKRGVSPLEIVSEKADRVFTDTVRKRFGYPV</sequence>
<accession>A0A975BPD7</accession>
<feature type="transmembrane region" description="Helical" evidence="1">
    <location>
        <begin position="64"/>
        <end position="82"/>
    </location>
</feature>
<evidence type="ECO:0000313" key="2">
    <source>
        <dbReference type="EMBL" id="QTA89236.1"/>
    </source>
</evidence>
<dbReference type="InterPro" id="IPR007404">
    <property type="entry name" value="YdjM-like"/>
</dbReference>
<dbReference type="Pfam" id="PF04307">
    <property type="entry name" value="YdjM"/>
    <property type="match status" value="1"/>
</dbReference>
<keyword evidence="1" id="KW-0472">Membrane</keyword>
<keyword evidence="1" id="KW-0812">Transmembrane</keyword>
<feature type="transmembrane region" description="Helical" evidence="1">
    <location>
        <begin position="138"/>
        <end position="157"/>
    </location>
</feature>
<dbReference type="EMBL" id="CP061800">
    <property type="protein sequence ID" value="QTA89236.1"/>
    <property type="molecule type" value="Genomic_DNA"/>
</dbReference>
<reference evidence="2" key="1">
    <citation type="journal article" date="2021" name="Microb. Physiol.">
        <title>Proteogenomic Insights into the Physiology of Marine, Sulfate-Reducing, Filamentous Desulfonema limicola and Desulfonema magnum.</title>
        <authorList>
            <person name="Schnaars V."/>
            <person name="Wohlbrand L."/>
            <person name="Scheve S."/>
            <person name="Hinrichs C."/>
            <person name="Reinhardt R."/>
            <person name="Rabus R."/>
        </authorList>
    </citation>
    <scope>NUCLEOTIDE SEQUENCE</scope>
    <source>
        <strain evidence="2">4be13</strain>
    </source>
</reference>
<dbReference type="GO" id="GO:0016787">
    <property type="term" value="F:hydrolase activity"/>
    <property type="evidence" value="ECO:0007669"/>
    <property type="project" value="UniProtKB-KW"/>
</dbReference>
<proteinExistence type="predicted"/>